<protein>
    <recommendedName>
        <fullName evidence="4">RNA-directed DNA polymerase</fullName>
    </recommendedName>
</protein>
<keyword evidence="3" id="KW-1185">Reference proteome</keyword>
<evidence type="ECO:0000256" key="1">
    <source>
        <dbReference type="SAM" id="MobiDB-lite"/>
    </source>
</evidence>
<dbReference type="AlphaFoldDB" id="A0ABD0YGD4"/>
<gene>
    <name evidence="2" type="ORF">AAG570_007797</name>
</gene>
<reference evidence="2 3" key="1">
    <citation type="submission" date="2024-07" db="EMBL/GenBank/DDBJ databases">
        <title>Chromosome-level genome assembly of the water stick insect Ranatra chinensis (Heteroptera: Nepidae).</title>
        <authorList>
            <person name="Liu X."/>
        </authorList>
    </citation>
    <scope>NUCLEOTIDE SEQUENCE [LARGE SCALE GENOMIC DNA]</scope>
    <source>
        <strain evidence="2">Cailab_2021Rc</strain>
        <tissue evidence="2">Muscle</tissue>
    </source>
</reference>
<sequence>MFHKNKTQETTEKGRRNLPPFCSIFYLFAKHTISTKKSCPHTRLKGLDLNRKYGLLRLLLNRNSKLSIKNKLTIYKTILKPTWTYGFELWGSAKKGNIDRIQSFQSKVLRTWYVSDRTIHHDLNIPAVHETIQPRFKSFHSKLENHPNQLANALSFTTHPLNPPRRLKRRWPRDSLAE</sequence>
<feature type="region of interest" description="Disordered" evidence="1">
    <location>
        <begin position="154"/>
        <end position="178"/>
    </location>
</feature>
<proteinExistence type="predicted"/>
<dbReference type="Proteomes" id="UP001558652">
    <property type="component" value="Unassembled WGS sequence"/>
</dbReference>
<organism evidence="2 3">
    <name type="scientific">Ranatra chinensis</name>
    <dbReference type="NCBI Taxonomy" id="642074"/>
    <lineage>
        <taxon>Eukaryota</taxon>
        <taxon>Metazoa</taxon>
        <taxon>Ecdysozoa</taxon>
        <taxon>Arthropoda</taxon>
        <taxon>Hexapoda</taxon>
        <taxon>Insecta</taxon>
        <taxon>Pterygota</taxon>
        <taxon>Neoptera</taxon>
        <taxon>Paraneoptera</taxon>
        <taxon>Hemiptera</taxon>
        <taxon>Heteroptera</taxon>
        <taxon>Panheteroptera</taxon>
        <taxon>Nepomorpha</taxon>
        <taxon>Nepidae</taxon>
        <taxon>Ranatrinae</taxon>
        <taxon>Ranatra</taxon>
    </lineage>
</organism>
<accession>A0ABD0YGD4</accession>
<name>A0ABD0YGD4_9HEMI</name>
<evidence type="ECO:0000313" key="2">
    <source>
        <dbReference type="EMBL" id="KAL1114974.1"/>
    </source>
</evidence>
<comment type="caution">
    <text evidence="2">The sequence shown here is derived from an EMBL/GenBank/DDBJ whole genome shotgun (WGS) entry which is preliminary data.</text>
</comment>
<evidence type="ECO:0000313" key="3">
    <source>
        <dbReference type="Proteomes" id="UP001558652"/>
    </source>
</evidence>
<evidence type="ECO:0008006" key="4">
    <source>
        <dbReference type="Google" id="ProtNLM"/>
    </source>
</evidence>
<dbReference type="EMBL" id="JBFDAA010000021">
    <property type="protein sequence ID" value="KAL1114974.1"/>
    <property type="molecule type" value="Genomic_DNA"/>
</dbReference>